<dbReference type="Pfam" id="PF00205">
    <property type="entry name" value="TPP_enzyme_M"/>
    <property type="match status" value="1"/>
</dbReference>
<dbReference type="Gene3D" id="3.40.50.1220">
    <property type="entry name" value="TPP-binding domain"/>
    <property type="match status" value="1"/>
</dbReference>
<dbReference type="InterPro" id="IPR045229">
    <property type="entry name" value="TPP_enz"/>
</dbReference>
<organism evidence="8 9">
    <name type="scientific">Tectimicrobiota bacterium</name>
    <dbReference type="NCBI Taxonomy" id="2528274"/>
    <lineage>
        <taxon>Bacteria</taxon>
        <taxon>Pseudomonadati</taxon>
        <taxon>Nitrospinota/Tectimicrobiota group</taxon>
        <taxon>Candidatus Tectimicrobiota</taxon>
    </lineage>
</organism>
<evidence type="ECO:0000259" key="5">
    <source>
        <dbReference type="Pfam" id="PF00205"/>
    </source>
</evidence>
<dbReference type="Proteomes" id="UP000772181">
    <property type="component" value="Unassembled WGS sequence"/>
</dbReference>
<dbReference type="AlphaFoldDB" id="A0A933GKR7"/>
<keyword evidence="3 4" id="KW-0786">Thiamine pyrophosphate</keyword>
<dbReference type="CDD" id="cd02004">
    <property type="entry name" value="TPP_BZL_OCoD_HPCL"/>
    <property type="match status" value="1"/>
</dbReference>
<dbReference type="PANTHER" id="PTHR18968">
    <property type="entry name" value="THIAMINE PYROPHOSPHATE ENZYMES"/>
    <property type="match status" value="1"/>
</dbReference>
<evidence type="ECO:0000256" key="2">
    <source>
        <dbReference type="ARBA" id="ARBA00007812"/>
    </source>
</evidence>
<name>A0A933GKR7_UNCTE</name>
<dbReference type="CDD" id="cd07035">
    <property type="entry name" value="TPP_PYR_POX_like"/>
    <property type="match status" value="1"/>
</dbReference>
<evidence type="ECO:0000313" key="9">
    <source>
        <dbReference type="Proteomes" id="UP000772181"/>
    </source>
</evidence>
<evidence type="ECO:0000259" key="7">
    <source>
        <dbReference type="Pfam" id="PF02776"/>
    </source>
</evidence>
<dbReference type="InterPro" id="IPR011766">
    <property type="entry name" value="TPP_enzyme_TPP-bd"/>
</dbReference>
<feature type="domain" description="Thiamine pyrophosphate enzyme N-terminal TPP-binding" evidence="7">
    <location>
        <begin position="5"/>
        <end position="119"/>
    </location>
</feature>
<dbReference type="Pfam" id="PF02776">
    <property type="entry name" value="TPP_enzyme_N"/>
    <property type="match status" value="1"/>
</dbReference>
<comment type="caution">
    <text evidence="8">The sequence shown here is derived from an EMBL/GenBank/DDBJ whole genome shotgun (WGS) entry which is preliminary data.</text>
</comment>
<dbReference type="InterPro" id="IPR012000">
    <property type="entry name" value="Thiamin_PyroP_enz_cen_dom"/>
</dbReference>
<dbReference type="EMBL" id="JACQWF010000217">
    <property type="protein sequence ID" value="MBI4595668.1"/>
    <property type="molecule type" value="Genomic_DNA"/>
</dbReference>
<dbReference type="FunFam" id="3.40.50.970:FF:000007">
    <property type="entry name" value="Acetolactate synthase"/>
    <property type="match status" value="1"/>
</dbReference>
<comment type="cofactor">
    <cofactor evidence="1">
        <name>thiamine diphosphate</name>
        <dbReference type="ChEBI" id="CHEBI:58937"/>
    </cofactor>
</comment>
<accession>A0A933GKR7</accession>
<dbReference type="GO" id="GO:0005948">
    <property type="term" value="C:acetolactate synthase complex"/>
    <property type="evidence" value="ECO:0007669"/>
    <property type="project" value="TreeGrafter"/>
</dbReference>
<dbReference type="Gene3D" id="3.40.50.970">
    <property type="match status" value="2"/>
</dbReference>
<sequence length="549" mass="59977">MSSIDGGHLVAKALKIEGIERIFTLSGQSILPIYNGCLDNGIRIIDTRHEQAAGHMADICGRITGKPGVCLFTQGPGHTNSITALTTAFLAQSPLLSISGNSSSQQFDTGVIQEIDQVGLVRPITKWSRLVTNPARIPEYIATAFRHSLAGKPGPVHLSIPIDVLNSQVDEEKVFFEEPQKYHVETRMAGDGEKIAAAMDLLKNAHRPVIIAGNGVWWSRAGEELREFIEFTNIPLFTTNQAQGVVADTHHLCFGGPVGILIRAARQKSVFDVALILGESLKSSLNLGRPPLFPREAKIILADTVPQEIGLNRGVDVGILGDSRSVLQQLIKEAGRRGPWKKLPWLNTLEDIRRERDQSWAKLEGDTQLPLHPAAFCKEIRELVDEKTTLVLDAGDLVSWALRGLKALFPNQILMCGPLGQLGVGIPFANGAKLLRPDHKVVLICGDGSFGFSAMEFDTAVRHKLPIVCVIGNDSTWGMIKRAQKDNYGPERIVATELRPARYEKVAEALGGYGEYVEKAEDIKPAILRALASGLPSCLNVAMRWMDKV</sequence>
<dbReference type="Pfam" id="PF02775">
    <property type="entry name" value="TPP_enzyme_C"/>
    <property type="match status" value="1"/>
</dbReference>
<evidence type="ECO:0000256" key="4">
    <source>
        <dbReference type="RuleBase" id="RU362132"/>
    </source>
</evidence>
<feature type="domain" description="Thiamine pyrophosphate enzyme central" evidence="5">
    <location>
        <begin position="195"/>
        <end position="330"/>
    </location>
</feature>
<dbReference type="GO" id="GO:0009097">
    <property type="term" value="P:isoleucine biosynthetic process"/>
    <property type="evidence" value="ECO:0007669"/>
    <property type="project" value="TreeGrafter"/>
</dbReference>
<dbReference type="GO" id="GO:0050660">
    <property type="term" value="F:flavin adenine dinucleotide binding"/>
    <property type="evidence" value="ECO:0007669"/>
    <property type="project" value="TreeGrafter"/>
</dbReference>
<gene>
    <name evidence="8" type="ORF">HY730_04725</name>
</gene>
<evidence type="ECO:0000313" key="8">
    <source>
        <dbReference type="EMBL" id="MBI4595668.1"/>
    </source>
</evidence>
<dbReference type="SUPFAM" id="SSF52518">
    <property type="entry name" value="Thiamin diphosphate-binding fold (THDP-binding)"/>
    <property type="match status" value="2"/>
</dbReference>
<dbReference type="PANTHER" id="PTHR18968:SF166">
    <property type="entry name" value="2-HYDROXYACYL-COA LYASE 2"/>
    <property type="match status" value="1"/>
</dbReference>
<dbReference type="SUPFAM" id="SSF52467">
    <property type="entry name" value="DHS-like NAD/FAD-binding domain"/>
    <property type="match status" value="1"/>
</dbReference>
<dbReference type="GO" id="GO:0009099">
    <property type="term" value="P:L-valine biosynthetic process"/>
    <property type="evidence" value="ECO:0007669"/>
    <property type="project" value="TreeGrafter"/>
</dbReference>
<dbReference type="GO" id="GO:0000287">
    <property type="term" value="F:magnesium ion binding"/>
    <property type="evidence" value="ECO:0007669"/>
    <property type="project" value="InterPro"/>
</dbReference>
<evidence type="ECO:0000256" key="3">
    <source>
        <dbReference type="ARBA" id="ARBA00023052"/>
    </source>
</evidence>
<dbReference type="GO" id="GO:0003984">
    <property type="term" value="F:acetolactate synthase activity"/>
    <property type="evidence" value="ECO:0007669"/>
    <property type="project" value="TreeGrafter"/>
</dbReference>
<protein>
    <submittedName>
        <fullName evidence="8">Thiamine pyrophosphate-binding protein</fullName>
    </submittedName>
</protein>
<dbReference type="GO" id="GO:0030976">
    <property type="term" value="F:thiamine pyrophosphate binding"/>
    <property type="evidence" value="ECO:0007669"/>
    <property type="project" value="InterPro"/>
</dbReference>
<dbReference type="InterPro" id="IPR029061">
    <property type="entry name" value="THDP-binding"/>
</dbReference>
<feature type="domain" description="Thiamine pyrophosphate enzyme TPP-binding" evidence="6">
    <location>
        <begin position="393"/>
        <end position="541"/>
    </location>
</feature>
<evidence type="ECO:0000259" key="6">
    <source>
        <dbReference type="Pfam" id="PF02775"/>
    </source>
</evidence>
<dbReference type="InterPro" id="IPR012001">
    <property type="entry name" value="Thiamin_PyroP_enz_TPP-bd_dom"/>
</dbReference>
<evidence type="ECO:0000256" key="1">
    <source>
        <dbReference type="ARBA" id="ARBA00001964"/>
    </source>
</evidence>
<proteinExistence type="inferred from homology"/>
<dbReference type="InterPro" id="IPR029035">
    <property type="entry name" value="DHS-like_NAD/FAD-binding_dom"/>
</dbReference>
<comment type="similarity">
    <text evidence="2 4">Belongs to the TPP enzyme family.</text>
</comment>
<reference evidence="8" key="1">
    <citation type="submission" date="2020-07" db="EMBL/GenBank/DDBJ databases">
        <title>Huge and variable diversity of episymbiotic CPR bacteria and DPANN archaea in groundwater ecosystems.</title>
        <authorList>
            <person name="He C.Y."/>
            <person name="Keren R."/>
            <person name="Whittaker M."/>
            <person name="Farag I.F."/>
            <person name="Doudna J."/>
            <person name="Cate J.H.D."/>
            <person name="Banfield J.F."/>
        </authorList>
    </citation>
    <scope>NUCLEOTIDE SEQUENCE</scope>
    <source>
        <strain evidence="8">NC_groundwater_1482_Ag_S-0.65um_47_24</strain>
    </source>
</reference>